<name>A0A1I0YFF8_9FIRM</name>
<evidence type="ECO:0000313" key="4">
    <source>
        <dbReference type="Proteomes" id="UP000198838"/>
    </source>
</evidence>
<keyword evidence="4" id="KW-1185">Reference proteome</keyword>
<keyword evidence="1" id="KW-0175">Coiled coil</keyword>
<reference evidence="3 4" key="1">
    <citation type="submission" date="2016-10" db="EMBL/GenBank/DDBJ databases">
        <authorList>
            <person name="de Groot N.N."/>
        </authorList>
    </citation>
    <scope>NUCLEOTIDE SEQUENCE [LARGE SCALE GENOMIC DNA]</scope>
    <source>
        <strain evidence="3 4">DSM 5522</strain>
    </source>
</reference>
<sequence length="313" mass="35658">MAGIKDKLSDALQKTGISVEAVAQNNERAKLNRMKEVLGGKITEINKQQADFAEKLNAKDKRMEELLNELSDYIEKLSLVMVNYDQKIKSYNDNYMALERKLDQVNGSIGGINLNGGPTVAVDEILDETKKAITELREDIRILQRSDEEQFTTLLEKTDARLDEFSNKLLAISSMSDSKSEKEKDEIVEKIDSLRAEILDMREASKLIPLNEINEQLTSIDDFGKKLDDLQEEIKEAVHIESAKGYRSIEDLITLSQTAQREEKEEEEETLEELMYSVKRMQTANLVFSVINFLGFAAIIGFIIYEVFKPTLF</sequence>
<keyword evidence="2" id="KW-1133">Transmembrane helix</keyword>
<evidence type="ECO:0000313" key="3">
    <source>
        <dbReference type="EMBL" id="SFB10923.1"/>
    </source>
</evidence>
<keyword evidence="2" id="KW-0472">Membrane</keyword>
<gene>
    <name evidence="3" type="ORF">SAMN05216249_10997</name>
</gene>
<feature type="coiled-coil region" evidence="1">
    <location>
        <begin position="49"/>
        <end position="146"/>
    </location>
</feature>
<accession>A0A1I0YFF8</accession>
<dbReference type="STRING" id="1120918.SAMN05216249_10997"/>
<proteinExistence type="predicted"/>
<evidence type="ECO:0000256" key="1">
    <source>
        <dbReference type="SAM" id="Coils"/>
    </source>
</evidence>
<dbReference type="EMBL" id="FOJY01000009">
    <property type="protein sequence ID" value="SFB10923.1"/>
    <property type="molecule type" value="Genomic_DNA"/>
</dbReference>
<dbReference type="Proteomes" id="UP000198838">
    <property type="component" value="Unassembled WGS sequence"/>
</dbReference>
<dbReference type="RefSeq" id="WP_092872325.1">
    <property type="nucleotide sequence ID" value="NZ_FOJY01000009.1"/>
</dbReference>
<protein>
    <submittedName>
        <fullName evidence="3">Uncharacterized protein</fullName>
    </submittedName>
</protein>
<dbReference type="AlphaFoldDB" id="A0A1I0YFF8"/>
<evidence type="ECO:0000256" key="2">
    <source>
        <dbReference type="SAM" id="Phobius"/>
    </source>
</evidence>
<keyword evidence="2" id="KW-0812">Transmembrane</keyword>
<organism evidence="3 4">
    <name type="scientific">Acetitomaculum ruminis DSM 5522</name>
    <dbReference type="NCBI Taxonomy" id="1120918"/>
    <lineage>
        <taxon>Bacteria</taxon>
        <taxon>Bacillati</taxon>
        <taxon>Bacillota</taxon>
        <taxon>Clostridia</taxon>
        <taxon>Lachnospirales</taxon>
        <taxon>Lachnospiraceae</taxon>
        <taxon>Acetitomaculum</taxon>
    </lineage>
</organism>
<feature type="coiled-coil region" evidence="1">
    <location>
        <begin position="184"/>
        <end position="284"/>
    </location>
</feature>
<feature type="transmembrane region" description="Helical" evidence="2">
    <location>
        <begin position="284"/>
        <end position="305"/>
    </location>
</feature>